<dbReference type="NCBIfam" id="TIGR01489">
    <property type="entry name" value="DKMTPPase-SF"/>
    <property type="match status" value="1"/>
</dbReference>
<dbReference type="NCBIfam" id="TIGR01488">
    <property type="entry name" value="HAD-SF-IB"/>
    <property type="match status" value="1"/>
</dbReference>
<dbReference type="GO" id="GO:0043716">
    <property type="term" value="F:2-hydroxy-3-keto-5-methylthiopentenyl-1-phosphate phosphatase activity"/>
    <property type="evidence" value="ECO:0007669"/>
    <property type="project" value="UniProtKB-UniRule"/>
</dbReference>
<dbReference type="EC" id="3.1.3.87" evidence="4 5"/>
<dbReference type="Gene3D" id="3.40.50.1000">
    <property type="entry name" value="HAD superfamily/HAD-like"/>
    <property type="match status" value="1"/>
</dbReference>
<dbReference type="SUPFAM" id="SSF56784">
    <property type="entry name" value="HAD-like"/>
    <property type="match status" value="1"/>
</dbReference>
<comment type="catalytic activity">
    <reaction evidence="4">
        <text>2-hydroxy-5-methylsulfanyl-3-oxopent-1-enyl phosphate + H2O = 1,2-dihydroxy-5-(methylsulfanyl)pent-1-en-3-one + phosphate</text>
        <dbReference type="Rhea" id="RHEA:14481"/>
        <dbReference type="ChEBI" id="CHEBI:15377"/>
        <dbReference type="ChEBI" id="CHEBI:43474"/>
        <dbReference type="ChEBI" id="CHEBI:49252"/>
        <dbReference type="ChEBI" id="CHEBI:59505"/>
        <dbReference type="EC" id="3.1.3.87"/>
    </reaction>
</comment>
<dbReference type="NCBIfam" id="NF007103">
    <property type="entry name" value="PRK09552.1"/>
    <property type="match status" value="1"/>
</dbReference>
<evidence type="ECO:0000256" key="5">
    <source>
        <dbReference type="NCBIfam" id="TIGR03333"/>
    </source>
</evidence>
<name>A0A5D4KCN3_9BACI</name>
<comment type="function">
    <text evidence="4">Dephosphorylates 2-hydroxy-3-keto-5-methylthiopentenyl-1-phosphate (HK-MTPenyl-1-P) yielding 1,2-dihydroxy-3-keto-5-methylthiopentene (DHK-MTPene).</text>
</comment>
<dbReference type="Gene3D" id="3.90.1470.20">
    <property type="match status" value="1"/>
</dbReference>
<evidence type="ECO:0000256" key="3">
    <source>
        <dbReference type="ARBA" id="ARBA00023167"/>
    </source>
</evidence>
<dbReference type="Proteomes" id="UP000323317">
    <property type="component" value="Unassembled WGS sequence"/>
</dbReference>
<dbReference type="HAMAP" id="MF_01680">
    <property type="entry name" value="Salvage_MtnX"/>
    <property type="match status" value="1"/>
</dbReference>
<accession>A0A5D4KCN3</accession>
<dbReference type="InterPro" id="IPR023214">
    <property type="entry name" value="HAD_sf"/>
</dbReference>
<comment type="similarity">
    <text evidence="4">Belongs to the HAD-like hydrolase superfamily. MtnX family.</text>
</comment>
<sequence>MKKLKIYCDFDGTITTTDNIISLMKQFAPSEWISIKDDILAQKISIKEGVGEMFRLLPSSSREKLIEYLLDTHQLRPGFIDFIEWSNQNNIDLKIVSGGIDFFVEPILEGIVPNEKIFCNSSDFSGDTIRITWPYSCDEHCSNECGCCKTSIIRNDSEKGDYIIVIGDSITDLEGAKMADLVLACDDFLADQCEELGLNYLSFETFGEVISILKEINREAGIYGKLPC</sequence>
<dbReference type="InterPro" id="IPR036412">
    <property type="entry name" value="HAD-like_sf"/>
</dbReference>
<dbReference type="CDD" id="cd07524">
    <property type="entry name" value="HAD_Pase"/>
    <property type="match status" value="1"/>
</dbReference>
<evidence type="ECO:0000256" key="4">
    <source>
        <dbReference type="HAMAP-Rule" id="MF_01680"/>
    </source>
</evidence>
<protein>
    <recommendedName>
        <fullName evidence="4 5">2-hydroxy-3-keto-5-methylthiopentenyl-1-phosphate phosphatase</fullName>
        <shortName evidence="4">HK-MTPenyl-1-P phosphatase</shortName>
        <ecNumber evidence="4 5">3.1.3.87</ecNumber>
    </recommendedName>
</protein>
<keyword evidence="3 4" id="KW-0486">Methionine biosynthesis</keyword>
<evidence type="ECO:0000256" key="1">
    <source>
        <dbReference type="ARBA" id="ARBA00022605"/>
    </source>
</evidence>
<evidence type="ECO:0000256" key="2">
    <source>
        <dbReference type="ARBA" id="ARBA00022801"/>
    </source>
</evidence>
<dbReference type="InterPro" id="IPR006384">
    <property type="entry name" value="HAD_hydro_PyrdxlP_Pase-like"/>
</dbReference>
<keyword evidence="2 4" id="KW-0378">Hydrolase</keyword>
<keyword evidence="1 4" id="KW-0028">Amino-acid biosynthesis</keyword>
<comment type="pathway">
    <text evidence="4">Amino-acid biosynthesis; L-methionine biosynthesis via salvage pathway; L-methionine from S-methyl-5-thio-alpha-D-ribose 1-phosphate: step 4/6.</text>
</comment>
<comment type="caution">
    <text evidence="6">The sequence shown here is derived from an EMBL/GenBank/DDBJ whole genome shotgun (WGS) entry which is preliminary data.</text>
</comment>
<organism evidence="6 7">
    <name type="scientific">Rossellomorea vietnamensis</name>
    <dbReference type="NCBI Taxonomy" id="218284"/>
    <lineage>
        <taxon>Bacteria</taxon>
        <taxon>Bacillati</taxon>
        <taxon>Bacillota</taxon>
        <taxon>Bacilli</taxon>
        <taxon>Bacillales</taxon>
        <taxon>Bacillaceae</taxon>
        <taxon>Rossellomorea</taxon>
    </lineage>
</organism>
<reference evidence="6 7" key="1">
    <citation type="submission" date="2019-08" db="EMBL/GenBank/DDBJ databases">
        <title>Bacillus genomes from the desert of Cuatro Cienegas, Coahuila.</title>
        <authorList>
            <person name="Olmedo-Alvarez G."/>
        </authorList>
    </citation>
    <scope>NUCLEOTIDE SEQUENCE [LARGE SCALE GENOMIC DNA]</scope>
    <source>
        <strain evidence="6 7">CH40_1T</strain>
    </source>
</reference>
<dbReference type="PANTHER" id="PTHR28181:SF2">
    <property type="entry name" value="PHOSPHORIC MONOESTER HYDROLASE"/>
    <property type="match status" value="1"/>
</dbReference>
<gene>
    <name evidence="4" type="primary">mtnX</name>
    <name evidence="6" type="ORF">FZC79_11760</name>
</gene>
<dbReference type="AlphaFoldDB" id="A0A5D4KCN3"/>
<dbReference type="UniPathway" id="UPA00904">
    <property type="reaction ID" value="UER00877"/>
</dbReference>
<dbReference type="RefSeq" id="WP_148947012.1">
    <property type="nucleotide sequence ID" value="NZ_JBNIKK010000003.1"/>
</dbReference>
<dbReference type="GO" id="GO:0019509">
    <property type="term" value="P:L-methionine salvage from methylthioadenosine"/>
    <property type="evidence" value="ECO:0007669"/>
    <property type="project" value="UniProtKB-UniRule"/>
</dbReference>
<evidence type="ECO:0000313" key="6">
    <source>
        <dbReference type="EMBL" id="TYR75088.1"/>
    </source>
</evidence>
<dbReference type="NCBIfam" id="TIGR03333">
    <property type="entry name" value="salvage_mtnX"/>
    <property type="match status" value="1"/>
</dbReference>
<dbReference type="InterPro" id="IPR017718">
    <property type="entry name" value="HAD-SF_hydro_IB_MtnX"/>
</dbReference>
<evidence type="ECO:0000313" key="7">
    <source>
        <dbReference type="Proteomes" id="UP000323317"/>
    </source>
</evidence>
<dbReference type="Pfam" id="PF12710">
    <property type="entry name" value="HAD"/>
    <property type="match status" value="1"/>
</dbReference>
<dbReference type="PANTHER" id="PTHR28181">
    <property type="entry name" value="UPF0655 PROTEIN YCR015C"/>
    <property type="match status" value="1"/>
</dbReference>
<dbReference type="InterPro" id="IPR050849">
    <property type="entry name" value="HAD-like_hydrolase_phosphatase"/>
</dbReference>
<proteinExistence type="inferred from homology"/>
<dbReference type="EMBL" id="VTEH01000008">
    <property type="protein sequence ID" value="TYR75088.1"/>
    <property type="molecule type" value="Genomic_DNA"/>
</dbReference>